<feature type="compositionally biased region" description="Basic and acidic residues" evidence="10">
    <location>
        <begin position="71"/>
        <end position="81"/>
    </location>
</feature>
<evidence type="ECO:0000256" key="3">
    <source>
        <dbReference type="ARBA" id="ARBA00022448"/>
    </source>
</evidence>
<keyword evidence="7 12" id="KW-0067">ATP-binding</keyword>
<dbReference type="Pfam" id="PF00005">
    <property type="entry name" value="ABC_tran"/>
    <property type="match status" value="2"/>
</dbReference>
<evidence type="ECO:0000313" key="13">
    <source>
        <dbReference type="Proteomes" id="UP000663421"/>
    </source>
</evidence>
<feature type="region of interest" description="Disordered" evidence="10">
    <location>
        <begin position="1"/>
        <end position="110"/>
    </location>
</feature>
<feature type="compositionally biased region" description="Pro residues" evidence="10">
    <location>
        <begin position="352"/>
        <end position="365"/>
    </location>
</feature>
<keyword evidence="8" id="KW-1278">Translocase</keyword>
<feature type="region of interest" description="Disordered" evidence="10">
    <location>
        <begin position="351"/>
        <end position="375"/>
    </location>
</feature>
<dbReference type="SMART" id="SM00382">
    <property type="entry name" value="AAA"/>
    <property type="match status" value="2"/>
</dbReference>
<evidence type="ECO:0000256" key="7">
    <source>
        <dbReference type="ARBA" id="ARBA00022840"/>
    </source>
</evidence>
<dbReference type="InterPro" id="IPR003593">
    <property type="entry name" value="AAA+_ATPase"/>
</dbReference>
<evidence type="ECO:0000259" key="11">
    <source>
        <dbReference type="PROSITE" id="PS50893"/>
    </source>
</evidence>
<dbReference type="PANTHER" id="PTHR43297">
    <property type="entry name" value="OLIGOPEPTIDE TRANSPORT ATP-BINDING PROTEIN APPD"/>
    <property type="match status" value="1"/>
</dbReference>
<evidence type="ECO:0000256" key="5">
    <source>
        <dbReference type="ARBA" id="ARBA00022519"/>
    </source>
</evidence>
<keyword evidence="9" id="KW-0472">Membrane</keyword>
<evidence type="ECO:0000256" key="1">
    <source>
        <dbReference type="ARBA" id="ARBA00004202"/>
    </source>
</evidence>
<dbReference type="InterPro" id="IPR027417">
    <property type="entry name" value="P-loop_NTPase"/>
</dbReference>
<feature type="compositionally biased region" description="Gly residues" evidence="10">
    <location>
        <begin position="32"/>
        <end position="54"/>
    </location>
</feature>
<accession>A0ABX6W1N6</accession>
<dbReference type="PANTHER" id="PTHR43297:SF14">
    <property type="entry name" value="ATPASE AAA-TYPE CORE DOMAIN-CONTAINING PROTEIN"/>
    <property type="match status" value="1"/>
</dbReference>
<feature type="domain" description="ABC transporter" evidence="11">
    <location>
        <begin position="380"/>
        <end position="619"/>
    </location>
</feature>
<dbReference type="PROSITE" id="PS50893">
    <property type="entry name" value="ABC_TRANSPORTER_2"/>
    <property type="match status" value="2"/>
</dbReference>
<dbReference type="InterPro" id="IPR013563">
    <property type="entry name" value="Oligopep_ABC_C"/>
</dbReference>
<feature type="compositionally biased region" description="Basic and acidic residues" evidence="10">
    <location>
        <begin position="94"/>
        <end position="103"/>
    </location>
</feature>
<dbReference type="EMBL" id="CP065050">
    <property type="protein sequence ID" value="QPI54833.1"/>
    <property type="molecule type" value="Genomic_DNA"/>
</dbReference>
<keyword evidence="3" id="KW-0813">Transport</keyword>
<dbReference type="SUPFAM" id="SSF52540">
    <property type="entry name" value="P-loop containing nucleoside triphosphate hydrolases"/>
    <property type="match status" value="2"/>
</dbReference>
<evidence type="ECO:0000256" key="9">
    <source>
        <dbReference type="ARBA" id="ARBA00023136"/>
    </source>
</evidence>
<proteinExistence type="inferred from homology"/>
<gene>
    <name evidence="12" type="ORF">I1A49_07720</name>
</gene>
<dbReference type="Pfam" id="PF08352">
    <property type="entry name" value="oligo_HPY"/>
    <property type="match status" value="1"/>
</dbReference>
<evidence type="ECO:0000256" key="4">
    <source>
        <dbReference type="ARBA" id="ARBA00022475"/>
    </source>
</evidence>
<protein>
    <submittedName>
        <fullName evidence="12">ABC transporter ATP-binding protein</fullName>
    </submittedName>
</protein>
<dbReference type="Proteomes" id="UP000663421">
    <property type="component" value="Chromosome"/>
</dbReference>
<dbReference type="InterPro" id="IPR003439">
    <property type="entry name" value="ABC_transporter-like_ATP-bd"/>
</dbReference>
<evidence type="ECO:0000256" key="8">
    <source>
        <dbReference type="ARBA" id="ARBA00022967"/>
    </source>
</evidence>
<evidence type="ECO:0000256" key="6">
    <source>
        <dbReference type="ARBA" id="ARBA00022741"/>
    </source>
</evidence>
<sequence>MVAHGGRLRRAVDSAHAGRRRRNPAHRSALSGGHGGLPGGRRGTGRRGLGGDGGPQPHWAVRPALGGRGARAADRRPDHGRQPAVRRRTGPRRAPGDEWHASGEEDGETHVNAVAEIKDLRVEIDGRAVVDRMSLRVPPGKVTALVGPSGSGKTTTGLALLGEYPPGAQVTGEVQVAEGLVGYVPQHPATVLNPARRIGALLHDIARTQVRHLPRSERRAEARERVLAALAQAQLPDGDGLLRRYPHQLSGGQQQRVVLAQALLLGARVVVADEPTTGQDALTKRRVVERLSAVAERGIAVVLLSHDLDVVRALADEVVIVRTGRVVESGPAERLWTAPAHPWTRTLLAARPTPPTAPESAPPGGVPREIRQPGEAAPGLRVRGLTARHGATTVLRPADLTVRSGTCLAVVGRSGSGKTTLARCLAGLHRDHDGHVLLDGAPLPRSLRARTREQLAAVQYVFQDARAAFDEHRPVLDQVARTATRLRGAAPAEARAEADATLGGLGLAPDLVRRLPGQLSGGESQRAALARALLARPRVLICDEVTSGLDPITRRDILDRLLALPRDRDELALILITHDLDVAALATRIAVLEAGEVIEQGPAHQVLTAPGHAFTASLVRASSALSPGPGRPAGE</sequence>
<evidence type="ECO:0000256" key="2">
    <source>
        <dbReference type="ARBA" id="ARBA00005417"/>
    </source>
</evidence>
<evidence type="ECO:0000313" key="12">
    <source>
        <dbReference type="EMBL" id="QPI54833.1"/>
    </source>
</evidence>
<keyword evidence="4" id="KW-1003">Cell membrane</keyword>
<keyword evidence="13" id="KW-1185">Reference proteome</keyword>
<organism evidence="12 13">
    <name type="scientific">Streptomyces malaysiensis</name>
    <dbReference type="NCBI Taxonomy" id="92644"/>
    <lineage>
        <taxon>Bacteria</taxon>
        <taxon>Bacillati</taxon>
        <taxon>Actinomycetota</taxon>
        <taxon>Actinomycetes</taxon>
        <taxon>Kitasatosporales</taxon>
        <taxon>Streptomycetaceae</taxon>
        <taxon>Streptomyces</taxon>
        <taxon>Streptomyces violaceusniger group</taxon>
    </lineage>
</organism>
<reference evidence="12 13" key="1">
    <citation type="submission" date="2020-11" db="EMBL/GenBank/DDBJ databases">
        <title>Complete genome sequence unveiled secondary metabolic potentials in Streptomyces solisilvae HNM0141.</title>
        <authorList>
            <person name="Huang X."/>
        </authorList>
    </citation>
    <scope>NUCLEOTIDE SEQUENCE [LARGE SCALE GENOMIC DNA]</scope>
    <source>
        <strain evidence="12 13">HNM0141</strain>
    </source>
</reference>
<evidence type="ECO:0000256" key="10">
    <source>
        <dbReference type="SAM" id="MobiDB-lite"/>
    </source>
</evidence>
<comment type="similarity">
    <text evidence="2">Belongs to the ABC transporter superfamily.</text>
</comment>
<keyword evidence="5" id="KW-0997">Cell inner membrane</keyword>
<keyword evidence="6" id="KW-0547">Nucleotide-binding</keyword>
<dbReference type="Gene3D" id="3.40.50.300">
    <property type="entry name" value="P-loop containing nucleotide triphosphate hydrolases"/>
    <property type="match status" value="2"/>
</dbReference>
<dbReference type="InterPro" id="IPR017871">
    <property type="entry name" value="ABC_transporter-like_CS"/>
</dbReference>
<comment type="subcellular location">
    <subcellularLocation>
        <location evidence="1">Cell membrane</location>
        <topology evidence="1">Peripheral membrane protein</topology>
    </subcellularLocation>
</comment>
<feature type="domain" description="ABC transporter" evidence="11">
    <location>
        <begin position="115"/>
        <end position="348"/>
    </location>
</feature>
<dbReference type="GO" id="GO:0005524">
    <property type="term" value="F:ATP binding"/>
    <property type="evidence" value="ECO:0007669"/>
    <property type="project" value="UniProtKB-KW"/>
</dbReference>
<dbReference type="PROSITE" id="PS00211">
    <property type="entry name" value="ABC_TRANSPORTER_1"/>
    <property type="match status" value="2"/>
</dbReference>
<dbReference type="InterPro" id="IPR050388">
    <property type="entry name" value="ABC_Ni/Peptide_Import"/>
</dbReference>
<name>A0ABX6W1N6_STRMQ</name>